<evidence type="ECO:0000313" key="3">
    <source>
        <dbReference type="Proteomes" id="UP000669133"/>
    </source>
</evidence>
<dbReference type="Proteomes" id="UP000669133">
    <property type="component" value="Unassembled WGS sequence"/>
</dbReference>
<protein>
    <submittedName>
        <fullName evidence="2">PHO86</fullName>
    </submittedName>
</protein>
<reference evidence="2 3" key="1">
    <citation type="submission" date="2020-12" db="EMBL/GenBank/DDBJ databases">
        <title>Effect of drift, selection, and recombination on the evolution of hybrid genomes in Candida yeast pathogens.</title>
        <authorList>
            <person name="Mixao V."/>
            <person name="Ksiezopolska E."/>
            <person name="Saus E."/>
            <person name="Boekhout T."/>
            <person name="Gacser A."/>
            <person name="Gabaldon T."/>
        </authorList>
    </citation>
    <scope>NUCLEOTIDE SEQUENCE [LARGE SCALE GENOMIC DNA]</scope>
    <source>
        <strain evidence="2 3">BP57</strain>
    </source>
</reference>
<keyword evidence="1" id="KW-0812">Transmembrane</keyword>
<gene>
    <name evidence="2" type="ORF">I9W82_000732</name>
</gene>
<dbReference type="OrthoDB" id="4082764at2759"/>
<accession>A0A8H8DE16</accession>
<name>A0A8H8DE16_9ASCO</name>
<keyword evidence="3" id="KW-1185">Reference proteome</keyword>
<keyword evidence="1" id="KW-1133">Transmembrane helix</keyword>
<proteinExistence type="predicted"/>
<dbReference type="GeneID" id="93649361"/>
<evidence type="ECO:0000256" key="1">
    <source>
        <dbReference type="SAM" id="Phobius"/>
    </source>
</evidence>
<comment type="caution">
    <text evidence="2">The sequence shown here is derived from an EMBL/GenBank/DDBJ whole genome shotgun (WGS) entry which is preliminary data.</text>
</comment>
<dbReference type="AlphaFoldDB" id="A0A8H8DE16"/>
<dbReference type="Pfam" id="PF11124">
    <property type="entry name" value="Pho86"/>
    <property type="match status" value="1"/>
</dbReference>
<evidence type="ECO:0000313" key="2">
    <source>
        <dbReference type="EMBL" id="KAG5421640.1"/>
    </source>
</evidence>
<feature type="transmembrane region" description="Helical" evidence="1">
    <location>
        <begin position="99"/>
        <end position="124"/>
    </location>
</feature>
<keyword evidence="1" id="KW-0472">Membrane</keyword>
<feature type="transmembrane region" description="Helical" evidence="1">
    <location>
        <begin position="52"/>
        <end position="76"/>
    </location>
</feature>
<dbReference type="EMBL" id="JAEOAQ010000001">
    <property type="protein sequence ID" value="KAG5421640.1"/>
    <property type="molecule type" value="Genomic_DNA"/>
</dbReference>
<dbReference type="InterPro" id="IPR024297">
    <property type="entry name" value="Pho86"/>
</dbReference>
<organism evidence="2 3">
    <name type="scientific">Candida metapsilosis</name>
    <dbReference type="NCBI Taxonomy" id="273372"/>
    <lineage>
        <taxon>Eukaryota</taxon>
        <taxon>Fungi</taxon>
        <taxon>Dikarya</taxon>
        <taxon>Ascomycota</taxon>
        <taxon>Saccharomycotina</taxon>
        <taxon>Pichiomycetes</taxon>
        <taxon>Debaryomycetaceae</taxon>
        <taxon>Candida/Lodderomyces clade</taxon>
        <taxon>Candida</taxon>
    </lineage>
</organism>
<sequence>MVAQKDIDLNEPLDEKVSSTLSKSALTPELTKAAITLQGDRYKQLQAKLTKFIIWHPYFVTFYIILFPSVLVYYLWDFISISESMIELYYIISRNKRDFFVQIIVSAPVMAGIFGIFGFIAYILGDQIGAITDKYVAQKYCDYTFGFDVKEFASDPKTPLLKNGKNTELVVYRNQPIAVATLKPDWDQCTEENFIVNITGVHVRKVFAQVDFDQFLFEWAILRSRELYQEFLIQKNSKVKNGTIFIVTDAYSFDTQQQKLLARNGFRLLSSSWELNPFNPSLKSYEKALNKLFGISRGTFGLLLTTEKDDVELLKGSDILENGQVRKRH</sequence>
<dbReference type="RefSeq" id="XP_067550756.1">
    <property type="nucleotide sequence ID" value="XM_067695128.1"/>
</dbReference>